<dbReference type="STRING" id="747676.F4S792"/>
<keyword evidence="5" id="KW-1185">Reference proteome</keyword>
<dbReference type="PANTHER" id="PTHR43364">
    <property type="entry name" value="NADH-SPECIFIC METHYLGLYOXAL REDUCTASE-RELATED"/>
    <property type="match status" value="1"/>
</dbReference>
<organism evidence="5">
    <name type="scientific">Melampsora larici-populina (strain 98AG31 / pathotype 3-4-7)</name>
    <name type="common">Poplar leaf rust fungus</name>
    <dbReference type="NCBI Taxonomy" id="747676"/>
    <lineage>
        <taxon>Eukaryota</taxon>
        <taxon>Fungi</taxon>
        <taxon>Dikarya</taxon>
        <taxon>Basidiomycota</taxon>
        <taxon>Pucciniomycotina</taxon>
        <taxon>Pucciniomycetes</taxon>
        <taxon>Pucciniales</taxon>
        <taxon>Melampsoraceae</taxon>
        <taxon>Melampsora</taxon>
    </lineage>
</organism>
<dbReference type="VEuPathDB" id="FungiDB:MELLADRAFT_68565"/>
<dbReference type="KEGG" id="mlr:MELLADRAFT_68565"/>
<dbReference type="RefSeq" id="XP_007417217.1">
    <property type="nucleotide sequence ID" value="XM_007417155.1"/>
</dbReference>
<feature type="domain" description="NADP-dependent oxidoreductase" evidence="3">
    <location>
        <begin position="30"/>
        <end position="339"/>
    </location>
</feature>
<dbReference type="InterPro" id="IPR050523">
    <property type="entry name" value="AKR_Detox_Biosynth"/>
</dbReference>
<evidence type="ECO:0000256" key="1">
    <source>
        <dbReference type="ARBA" id="ARBA00022857"/>
    </source>
</evidence>
<dbReference type="SUPFAM" id="SSF51430">
    <property type="entry name" value="NAD(P)-linked oxidoreductase"/>
    <property type="match status" value="1"/>
</dbReference>
<dbReference type="Proteomes" id="UP000001072">
    <property type="component" value="Unassembled WGS sequence"/>
</dbReference>
<dbReference type="InParanoid" id="F4S792"/>
<evidence type="ECO:0000259" key="3">
    <source>
        <dbReference type="Pfam" id="PF00248"/>
    </source>
</evidence>
<comment type="similarity">
    <text evidence="2">Belongs to the aldo/keto reductase family. Aldo/keto reductase 2 subfamily.</text>
</comment>
<dbReference type="InterPro" id="IPR036812">
    <property type="entry name" value="NAD(P)_OxRdtase_dom_sf"/>
</dbReference>
<dbReference type="eggNOG" id="KOG1575">
    <property type="taxonomic scope" value="Eukaryota"/>
</dbReference>
<dbReference type="HOGENOM" id="CLU_023205_2_2_1"/>
<gene>
    <name evidence="4" type="ORF">MELLADRAFT_68565</name>
</gene>
<evidence type="ECO:0000256" key="2">
    <source>
        <dbReference type="ARBA" id="ARBA00038157"/>
    </source>
</evidence>
<dbReference type="Pfam" id="PF00248">
    <property type="entry name" value="Aldo_ket_red"/>
    <property type="match status" value="1"/>
</dbReference>
<evidence type="ECO:0000313" key="4">
    <source>
        <dbReference type="EMBL" id="EGF99474.1"/>
    </source>
</evidence>
<accession>F4S792</accession>
<evidence type="ECO:0000313" key="5">
    <source>
        <dbReference type="Proteomes" id="UP000001072"/>
    </source>
</evidence>
<dbReference type="InterPro" id="IPR023210">
    <property type="entry name" value="NADP_OxRdtase_dom"/>
</dbReference>
<protein>
    <recommendedName>
        <fullName evidence="3">NADP-dependent oxidoreductase domain-containing protein</fullName>
    </recommendedName>
</protein>
<sequence length="393" mass="44033">MPWPEKAPPPTSALSIYRILSPKAGLRVSPLCLGAMSIGQAWGEYGMGAMNQIESYKLLDEFVRLGGNFIDTANGYQDEESERWIGSWMKERNNRDQIVIATKFTSFYRGKDPATKIRVNYGGNATKSLRLSVEDSLKKLQTNYIDVLYLHWWDWTTSIEEVMQSLNNLVKEGKVLYLGISDTPAWIVSKANQYARDHGLAQFVVYQGLWSAMFRDFEREIIPMCLSEGMALCPWGALGSGKFQSKADLEKRSANGESLRSITGPSQQNELERKISETLEKIGKELGTDCVTAVALAYVLQKVPYVFPIIGGRKIEHLNSNITALTLCLTEDHIKEIEAQTPDFKLGFPYDQFGVDAALGGVTPWHFDSVGKFGFVKHPQAIKPSEEVLEKSK</sequence>
<keyword evidence="1" id="KW-0521">NADP</keyword>
<dbReference type="OrthoDB" id="48988at2759"/>
<dbReference type="FunCoup" id="F4S792">
    <property type="interactions" value="16"/>
</dbReference>
<reference evidence="5" key="1">
    <citation type="journal article" date="2011" name="Proc. Natl. Acad. Sci. U.S.A.">
        <title>Obligate biotrophy features unraveled by the genomic analysis of rust fungi.</title>
        <authorList>
            <person name="Duplessis S."/>
            <person name="Cuomo C.A."/>
            <person name="Lin Y.-C."/>
            <person name="Aerts A."/>
            <person name="Tisserant E."/>
            <person name="Veneault-Fourrey C."/>
            <person name="Joly D.L."/>
            <person name="Hacquard S."/>
            <person name="Amselem J."/>
            <person name="Cantarel B.L."/>
            <person name="Chiu R."/>
            <person name="Coutinho P.M."/>
            <person name="Feau N."/>
            <person name="Field M."/>
            <person name="Frey P."/>
            <person name="Gelhaye E."/>
            <person name="Goldberg J."/>
            <person name="Grabherr M.G."/>
            <person name="Kodira C.D."/>
            <person name="Kohler A."/>
            <person name="Kuees U."/>
            <person name="Lindquist E.A."/>
            <person name="Lucas S.M."/>
            <person name="Mago R."/>
            <person name="Mauceli E."/>
            <person name="Morin E."/>
            <person name="Murat C."/>
            <person name="Pangilinan J.L."/>
            <person name="Park R."/>
            <person name="Pearson M."/>
            <person name="Quesneville H."/>
            <person name="Rouhier N."/>
            <person name="Sakthikumar S."/>
            <person name="Salamov A.A."/>
            <person name="Schmutz J."/>
            <person name="Selles B."/>
            <person name="Shapiro H."/>
            <person name="Tanguay P."/>
            <person name="Tuskan G.A."/>
            <person name="Henrissat B."/>
            <person name="Van de Peer Y."/>
            <person name="Rouze P."/>
            <person name="Ellis J.G."/>
            <person name="Dodds P.N."/>
            <person name="Schein J.E."/>
            <person name="Zhong S."/>
            <person name="Hamelin R.C."/>
            <person name="Grigoriev I.V."/>
            <person name="Szabo L.J."/>
            <person name="Martin F."/>
        </authorList>
    </citation>
    <scope>NUCLEOTIDE SEQUENCE [LARGE SCALE GENOMIC DNA]</scope>
    <source>
        <strain evidence="5">98AG31 / pathotype 3-4-7</strain>
    </source>
</reference>
<dbReference type="AlphaFoldDB" id="F4S792"/>
<dbReference type="Gene3D" id="3.20.20.100">
    <property type="entry name" value="NADP-dependent oxidoreductase domain"/>
    <property type="match status" value="1"/>
</dbReference>
<dbReference type="GeneID" id="18931058"/>
<proteinExistence type="inferred from homology"/>
<name>F4S792_MELLP</name>
<dbReference type="PANTHER" id="PTHR43364:SF7">
    <property type="entry name" value="NADP-DEPENDENT OXIDOREDUCTASE DOMAIN-CONTAINING PROTEIN-RELATED"/>
    <property type="match status" value="1"/>
</dbReference>
<dbReference type="EMBL" id="GL883158">
    <property type="protein sequence ID" value="EGF99474.1"/>
    <property type="molecule type" value="Genomic_DNA"/>
</dbReference>